<comment type="caution">
    <text evidence="1">The sequence shown here is derived from an EMBL/GenBank/DDBJ whole genome shotgun (WGS) entry which is preliminary data.</text>
</comment>
<protein>
    <submittedName>
        <fullName evidence="1">Uncharacterized protein</fullName>
    </submittedName>
</protein>
<reference evidence="1" key="1">
    <citation type="submission" date="2022-07" db="EMBL/GenBank/DDBJ databases">
        <title>Genome Sequence of Phlebia brevispora.</title>
        <authorList>
            <person name="Buettner E."/>
        </authorList>
    </citation>
    <scope>NUCLEOTIDE SEQUENCE</scope>
    <source>
        <strain evidence="1">MPL23</strain>
    </source>
</reference>
<accession>A0ACC1T9G1</accession>
<dbReference type="EMBL" id="JANHOG010000241">
    <property type="protein sequence ID" value="KAJ3556444.1"/>
    <property type="molecule type" value="Genomic_DNA"/>
</dbReference>
<proteinExistence type="predicted"/>
<evidence type="ECO:0000313" key="1">
    <source>
        <dbReference type="EMBL" id="KAJ3556444.1"/>
    </source>
</evidence>
<organism evidence="1 2">
    <name type="scientific">Phlebia brevispora</name>
    <dbReference type="NCBI Taxonomy" id="194682"/>
    <lineage>
        <taxon>Eukaryota</taxon>
        <taxon>Fungi</taxon>
        <taxon>Dikarya</taxon>
        <taxon>Basidiomycota</taxon>
        <taxon>Agaricomycotina</taxon>
        <taxon>Agaricomycetes</taxon>
        <taxon>Polyporales</taxon>
        <taxon>Meruliaceae</taxon>
        <taxon>Phlebia</taxon>
    </lineage>
</organism>
<gene>
    <name evidence="1" type="ORF">NM688_g2030</name>
</gene>
<keyword evidence="2" id="KW-1185">Reference proteome</keyword>
<sequence length="345" mass="38160">MSPSARPSRHRRYVQVLCSYSCNTGTLKRTPTVNLTDPVFRGYHYGRKKHDDDLEAMLERCRAAGVKSMIITGGSLHESKEALELARQHDFYATVGCHPTRSTQFDQFTGGPEAYLQALDELIAANLKGKGRVVAVGECGLDYDRTHFAPPDVQQRHFRSQLALAKKYHLPLFLHSRSAHADFVKILREEGFGENGGRNVGANGGVVHSFTGTVQEAIEYMDMGFHVGVNGCSLKTVENLTAVAAIRPDKIMFETDAPWCSLTSTHASHAHLNSLPPNLRSLYFPQATKPEAFVYGKPVKGRNEPTAIGGVAWVVHKLNEGVPFEKVTEKAWKNTVELFGLDELV</sequence>
<name>A0ACC1T9G1_9APHY</name>
<dbReference type="Proteomes" id="UP001148662">
    <property type="component" value="Unassembled WGS sequence"/>
</dbReference>
<evidence type="ECO:0000313" key="2">
    <source>
        <dbReference type="Proteomes" id="UP001148662"/>
    </source>
</evidence>